<dbReference type="Pfam" id="PF16360">
    <property type="entry name" value="GTP-bdg_M"/>
    <property type="match status" value="1"/>
</dbReference>
<feature type="binding site" evidence="7">
    <location>
        <begin position="231"/>
        <end position="235"/>
    </location>
    <ligand>
        <name>GTP</name>
        <dbReference type="ChEBI" id="CHEBI:37565"/>
    </ligand>
</feature>
<sequence>METKEQKQRVLVIGVQTQEMDDELFATLVSEMTALTETAGGEVIQTITQKLAKPNSRSLVGSGKISEVQATIDQEMIDLVITLNRISPSVNRYLEETLGVQTIDRTQLILDIFALRAKSREGKLQVQLAQYEYLLPRLHGKGLTMSRLGGGIGTRGPGETQLETDRRHIRGLINNIKKELKQLEAHRERTRQQRAHNGPFNIDLVGYTNAGKSTLLNALTDESTYTQDQLFATLDPLTRQLTINGHDNFTLTDTVGFIEELPTELIQAFKSTLEEMRHMDLLLHVVDSSDSSQHLHEETVLNLLEDLKLDHLPILTVYNKRDVKSDQFVPTRIPNCIVSAYDKDDMEKLKENIWQEMIQNSQRYVEVIPADRGDLLAWHREHRLVTSMDFNEEDQTYTIVGYKRKERE</sequence>
<keyword evidence="5 6" id="KW-0342">GTP-binding</keyword>
<keyword evidence="12" id="KW-1185">Reference proteome</keyword>
<keyword evidence="2 8" id="KW-0479">Metal-binding</keyword>
<dbReference type="Pfam" id="PF01926">
    <property type="entry name" value="MMR_HSR1"/>
    <property type="match status" value="1"/>
</dbReference>
<dbReference type="Gene3D" id="3.40.50.300">
    <property type="entry name" value="P-loop containing nucleotide triphosphate hydrolases"/>
    <property type="match status" value="1"/>
</dbReference>
<evidence type="ECO:0000313" key="12">
    <source>
        <dbReference type="Proteomes" id="UP000235682"/>
    </source>
</evidence>
<dbReference type="InterPro" id="IPR042108">
    <property type="entry name" value="GTPase_HflX_N_sf"/>
</dbReference>
<dbReference type="PROSITE" id="PS51705">
    <property type="entry name" value="G_HFLX"/>
    <property type="match status" value="1"/>
</dbReference>
<protein>
    <recommendedName>
        <fullName evidence="6">GTPase HflX</fullName>
    </recommendedName>
    <alternativeName>
        <fullName evidence="6">GTP-binding protein HflX</fullName>
    </alternativeName>
</protein>
<evidence type="ECO:0000256" key="7">
    <source>
        <dbReference type="PIRSR" id="PIRSR006809-1"/>
    </source>
</evidence>
<gene>
    <name evidence="6 11" type="primary">hflX</name>
    <name evidence="11" type="ORF">CJ205_00630</name>
</gene>
<feature type="coiled-coil region" evidence="9">
    <location>
        <begin position="166"/>
        <end position="193"/>
    </location>
</feature>
<evidence type="ECO:0000256" key="9">
    <source>
        <dbReference type="SAM" id="Coils"/>
    </source>
</evidence>
<feature type="binding site" evidence="8">
    <location>
        <position position="233"/>
    </location>
    <ligand>
        <name>Mg(2+)</name>
        <dbReference type="ChEBI" id="CHEBI:18420"/>
    </ligand>
</feature>
<feature type="binding site" evidence="7">
    <location>
        <begin position="206"/>
        <end position="213"/>
    </location>
    <ligand>
        <name>GTP</name>
        <dbReference type="ChEBI" id="CHEBI:37565"/>
    </ligand>
</feature>
<dbReference type="GO" id="GO:0005525">
    <property type="term" value="F:GTP binding"/>
    <property type="evidence" value="ECO:0007669"/>
    <property type="project" value="UniProtKB-UniRule"/>
</dbReference>
<dbReference type="Proteomes" id="UP000235682">
    <property type="component" value="Unassembled WGS sequence"/>
</dbReference>
<dbReference type="NCBIfam" id="TIGR03156">
    <property type="entry name" value="GTP_HflX"/>
    <property type="match status" value="1"/>
</dbReference>
<comment type="similarity">
    <text evidence="6">Belongs to the TRAFAC class OBG-HflX-like GTPase superfamily. HflX GTPase family.</text>
</comment>
<dbReference type="GO" id="GO:0005737">
    <property type="term" value="C:cytoplasm"/>
    <property type="evidence" value="ECO:0007669"/>
    <property type="project" value="UniProtKB-SubCell"/>
</dbReference>
<evidence type="ECO:0000256" key="3">
    <source>
        <dbReference type="ARBA" id="ARBA00022741"/>
    </source>
</evidence>
<feature type="binding site" evidence="7">
    <location>
        <begin position="339"/>
        <end position="341"/>
    </location>
    <ligand>
        <name>GTP</name>
        <dbReference type="ChEBI" id="CHEBI:37565"/>
    </ligand>
</feature>
<feature type="binding site" evidence="8">
    <location>
        <position position="213"/>
    </location>
    <ligand>
        <name>Mg(2+)</name>
        <dbReference type="ChEBI" id="CHEBI:18420"/>
    </ligand>
</feature>
<comment type="caution">
    <text evidence="11">The sequence shown here is derived from an EMBL/GenBank/DDBJ whole genome shotgun (WGS) entry which is preliminary data.</text>
</comment>
<comment type="cofactor">
    <cofactor evidence="8">
        <name>Mg(2+)</name>
        <dbReference type="ChEBI" id="CHEBI:18420"/>
    </cofactor>
</comment>
<feature type="domain" description="Hflx-type G" evidence="10">
    <location>
        <begin position="200"/>
        <end position="361"/>
    </location>
</feature>
<evidence type="ECO:0000256" key="8">
    <source>
        <dbReference type="PIRSR" id="PIRSR006809-2"/>
    </source>
</evidence>
<dbReference type="EMBL" id="PNHE01000001">
    <property type="protein sequence ID" value="PMC59281.1"/>
    <property type="molecule type" value="Genomic_DNA"/>
</dbReference>
<dbReference type="PIRSF" id="PIRSF006809">
    <property type="entry name" value="GTP-binding_hflX_prd"/>
    <property type="match status" value="1"/>
</dbReference>
<dbReference type="PANTHER" id="PTHR10229:SF0">
    <property type="entry name" value="GTP-BINDING PROTEIN 6-RELATED"/>
    <property type="match status" value="1"/>
</dbReference>
<dbReference type="InterPro" id="IPR032305">
    <property type="entry name" value="GTP-bd_M"/>
</dbReference>
<dbReference type="FunFam" id="3.40.50.11060:FF:000001">
    <property type="entry name" value="GTPase HflX"/>
    <property type="match status" value="1"/>
</dbReference>
<evidence type="ECO:0000256" key="6">
    <source>
        <dbReference type="HAMAP-Rule" id="MF_00900"/>
    </source>
</evidence>
<dbReference type="CDD" id="cd01878">
    <property type="entry name" value="HflX"/>
    <property type="match status" value="1"/>
</dbReference>
<accession>A0A2N6SQE0</accession>
<dbReference type="STRING" id="84521.SAMN04487994_102118"/>
<dbReference type="GO" id="GO:0046872">
    <property type="term" value="F:metal ion binding"/>
    <property type="evidence" value="ECO:0007669"/>
    <property type="project" value="UniProtKB-KW"/>
</dbReference>
<dbReference type="InterPro" id="IPR027417">
    <property type="entry name" value="P-loop_NTPase"/>
</dbReference>
<dbReference type="Gene3D" id="6.10.250.2860">
    <property type="match status" value="1"/>
</dbReference>
<dbReference type="InterPro" id="IPR006073">
    <property type="entry name" value="GTP-bd"/>
</dbReference>
<comment type="function">
    <text evidence="6">GTPase that associates with the 50S ribosomal subunit and may have a role during protein synthesis or ribosome biogenesis.</text>
</comment>
<evidence type="ECO:0000256" key="5">
    <source>
        <dbReference type="ARBA" id="ARBA00023134"/>
    </source>
</evidence>
<dbReference type="PANTHER" id="PTHR10229">
    <property type="entry name" value="GTP-BINDING PROTEIN HFLX"/>
    <property type="match status" value="1"/>
</dbReference>
<keyword evidence="3 6" id="KW-0547">Nucleotide-binding</keyword>
<feature type="binding site" evidence="7">
    <location>
        <begin position="253"/>
        <end position="256"/>
    </location>
    <ligand>
        <name>GTP</name>
        <dbReference type="ChEBI" id="CHEBI:37565"/>
    </ligand>
</feature>
<dbReference type="GO" id="GO:0043022">
    <property type="term" value="F:ribosome binding"/>
    <property type="evidence" value="ECO:0007669"/>
    <property type="project" value="TreeGrafter"/>
</dbReference>
<dbReference type="InterPro" id="IPR016496">
    <property type="entry name" value="GTPase_HflX"/>
</dbReference>
<feature type="binding site" evidence="7">
    <location>
        <begin position="319"/>
        <end position="322"/>
    </location>
    <ligand>
        <name>GTP</name>
        <dbReference type="ChEBI" id="CHEBI:37565"/>
    </ligand>
</feature>
<dbReference type="PRINTS" id="PR00326">
    <property type="entry name" value="GTP1OBG"/>
</dbReference>
<dbReference type="InterPro" id="IPR025121">
    <property type="entry name" value="GTPase_HflX_N"/>
</dbReference>
<proteinExistence type="inferred from homology"/>
<organism evidence="11 12">
    <name type="scientific">Dolosicoccus paucivorans</name>
    <dbReference type="NCBI Taxonomy" id="84521"/>
    <lineage>
        <taxon>Bacteria</taxon>
        <taxon>Bacillati</taxon>
        <taxon>Bacillota</taxon>
        <taxon>Bacilli</taxon>
        <taxon>Lactobacillales</taxon>
        <taxon>Aerococcaceae</taxon>
        <taxon>Dolosicoccus</taxon>
    </lineage>
</organism>
<dbReference type="Pfam" id="PF13167">
    <property type="entry name" value="GTP-bdg_N"/>
    <property type="match status" value="1"/>
</dbReference>
<dbReference type="HAMAP" id="MF_00900">
    <property type="entry name" value="GTPase_HflX"/>
    <property type="match status" value="1"/>
</dbReference>
<evidence type="ECO:0000256" key="4">
    <source>
        <dbReference type="ARBA" id="ARBA00022842"/>
    </source>
</evidence>
<name>A0A2N6SQE0_9LACT</name>
<comment type="subunit">
    <text evidence="6">Monomer. Associates with the 50S ribosomal subunit.</text>
</comment>
<dbReference type="SUPFAM" id="SSF52540">
    <property type="entry name" value="P-loop containing nucleoside triphosphate hydrolases"/>
    <property type="match status" value="1"/>
</dbReference>
<dbReference type="Gene3D" id="3.40.50.11060">
    <property type="entry name" value="GTPase HflX, N-terminal domain"/>
    <property type="match status" value="1"/>
</dbReference>
<evidence type="ECO:0000313" key="11">
    <source>
        <dbReference type="EMBL" id="PMC59281.1"/>
    </source>
</evidence>
<dbReference type="InterPro" id="IPR030394">
    <property type="entry name" value="G_HFLX_dom"/>
</dbReference>
<dbReference type="GO" id="GO:0003924">
    <property type="term" value="F:GTPase activity"/>
    <property type="evidence" value="ECO:0007669"/>
    <property type="project" value="UniProtKB-UniRule"/>
</dbReference>
<keyword evidence="1 6" id="KW-0963">Cytoplasm</keyword>
<evidence type="ECO:0000256" key="1">
    <source>
        <dbReference type="ARBA" id="ARBA00022490"/>
    </source>
</evidence>
<evidence type="ECO:0000259" key="10">
    <source>
        <dbReference type="PROSITE" id="PS51705"/>
    </source>
</evidence>
<comment type="subcellular location">
    <subcellularLocation>
        <location evidence="6">Cytoplasm</location>
    </subcellularLocation>
    <text evidence="6">May associate with membranes.</text>
</comment>
<evidence type="ECO:0000256" key="2">
    <source>
        <dbReference type="ARBA" id="ARBA00022723"/>
    </source>
</evidence>
<reference evidence="11 12" key="1">
    <citation type="submission" date="2017-09" db="EMBL/GenBank/DDBJ databases">
        <title>Bacterial strain isolated from the female urinary microbiota.</title>
        <authorList>
            <person name="Thomas-White K."/>
            <person name="Kumar N."/>
            <person name="Forster S."/>
            <person name="Putonti C."/>
            <person name="Lawley T."/>
            <person name="Wolfe A.J."/>
        </authorList>
    </citation>
    <scope>NUCLEOTIDE SEQUENCE [LARGE SCALE GENOMIC DNA]</scope>
    <source>
        <strain evidence="11 12">UMB0852</strain>
    </source>
</reference>
<keyword evidence="4 8" id="KW-0460">Magnesium</keyword>
<keyword evidence="9" id="KW-0175">Coiled coil</keyword>
<dbReference type="AlphaFoldDB" id="A0A2N6SQE0"/>